<dbReference type="Proteomes" id="UP000236630">
    <property type="component" value="Unassembled WGS sequence"/>
</dbReference>
<proteinExistence type="predicted"/>
<organism evidence="1 2">
    <name type="scientific">Citrus unshiu</name>
    <name type="common">Satsuma mandarin</name>
    <name type="synonym">Citrus nobilis var. unshiu</name>
    <dbReference type="NCBI Taxonomy" id="55188"/>
    <lineage>
        <taxon>Eukaryota</taxon>
        <taxon>Viridiplantae</taxon>
        <taxon>Streptophyta</taxon>
        <taxon>Embryophyta</taxon>
        <taxon>Tracheophyta</taxon>
        <taxon>Spermatophyta</taxon>
        <taxon>Magnoliopsida</taxon>
        <taxon>eudicotyledons</taxon>
        <taxon>Gunneridae</taxon>
        <taxon>Pentapetalae</taxon>
        <taxon>rosids</taxon>
        <taxon>malvids</taxon>
        <taxon>Sapindales</taxon>
        <taxon>Rutaceae</taxon>
        <taxon>Aurantioideae</taxon>
        <taxon>Citrus</taxon>
    </lineage>
</organism>
<comment type="caution">
    <text evidence="1">The sequence shown here is derived from an EMBL/GenBank/DDBJ whole genome shotgun (WGS) entry which is preliminary data.</text>
</comment>
<name>A0A2H5PVN7_CITUN</name>
<keyword evidence="2" id="KW-1185">Reference proteome</keyword>
<evidence type="ECO:0000313" key="1">
    <source>
        <dbReference type="EMBL" id="GAY56440.1"/>
    </source>
</evidence>
<protein>
    <submittedName>
        <fullName evidence="1">Uncharacterized protein</fullName>
    </submittedName>
</protein>
<sequence length="69" mass="8045">MLPVNLVTDHIYAPAMQYIKRKKESINKGSEFEAHICLCLNQFKFLEISKFLVLHPTALNLLLMLKRND</sequence>
<gene>
    <name evidence="1" type="ORF">CUMW_171930</name>
</gene>
<dbReference type="AlphaFoldDB" id="A0A2H5PVN7"/>
<accession>A0A2H5PVN7</accession>
<reference evidence="1 2" key="1">
    <citation type="journal article" date="2017" name="Front. Genet.">
        <title>Draft sequencing of the heterozygous diploid genome of Satsuma (Citrus unshiu Marc.) using a hybrid assembly approach.</title>
        <authorList>
            <person name="Shimizu T."/>
            <person name="Tanizawa Y."/>
            <person name="Mochizuki T."/>
            <person name="Nagasaki H."/>
            <person name="Yoshioka T."/>
            <person name="Toyoda A."/>
            <person name="Fujiyama A."/>
            <person name="Kaminuma E."/>
            <person name="Nakamura Y."/>
        </authorList>
    </citation>
    <scope>NUCLEOTIDE SEQUENCE [LARGE SCALE GENOMIC DNA]</scope>
    <source>
        <strain evidence="2">cv. Miyagawa wase</strain>
    </source>
</reference>
<dbReference type="EMBL" id="BDQV01000137">
    <property type="protein sequence ID" value="GAY56440.1"/>
    <property type="molecule type" value="Genomic_DNA"/>
</dbReference>
<evidence type="ECO:0000313" key="2">
    <source>
        <dbReference type="Proteomes" id="UP000236630"/>
    </source>
</evidence>